<proteinExistence type="predicted"/>
<dbReference type="Gene3D" id="1.50.10.10">
    <property type="match status" value="1"/>
</dbReference>
<keyword evidence="1 3" id="KW-0378">Hydrolase</keyword>
<evidence type="ECO:0000313" key="4">
    <source>
        <dbReference type="Proteomes" id="UP000309848"/>
    </source>
</evidence>
<feature type="chain" id="PRO_5020599712" evidence="2">
    <location>
        <begin position="20"/>
        <end position="391"/>
    </location>
</feature>
<keyword evidence="4" id="KW-1185">Reference proteome</keyword>
<dbReference type="PANTHER" id="PTHR33886:SF8">
    <property type="entry name" value="UNSATURATED RHAMNOGALACTURONAN HYDROLASE (EUROFUNG)"/>
    <property type="match status" value="1"/>
</dbReference>
<dbReference type="PANTHER" id="PTHR33886">
    <property type="entry name" value="UNSATURATED RHAMNOGALACTURONAN HYDROLASE (EUROFUNG)"/>
    <property type="match status" value="1"/>
</dbReference>
<protein>
    <submittedName>
        <fullName evidence="3">Glycosyl hydrolase family 88</fullName>
    </submittedName>
</protein>
<dbReference type="InterPro" id="IPR052043">
    <property type="entry name" value="PolySaccharide_Degr_Enz"/>
</dbReference>
<evidence type="ECO:0000256" key="2">
    <source>
        <dbReference type="SAM" id="SignalP"/>
    </source>
</evidence>
<dbReference type="SUPFAM" id="SSF48208">
    <property type="entry name" value="Six-hairpin glycosidases"/>
    <property type="match status" value="1"/>
</dbReference>
<dbReference type="AlphaFoldDB" id="A0A4S1WP92"/>
<evidence type="ECO:0000256" key="1">
    <source>
        <dbReference type="ARBA" id="ARBA00022801"/>
    </source>
</evidence>
<dbReference type="OrthoDB" id="258246at2"/>
<dbReference type="Proteomes" id="UP000309848">
    <property type="component" value="Unassembled WGS sequence"/>
</dbReference>
<organism evidence="3 4">
    <name type="scientific">Sphingomonas naasensis</name>
    <dbReference type="NCBI Taxonomy" id="1344951"/>
    <lineage>
        <taxon>Bacteria</taxon>
        <taxon>Pseudomonadati</taxon>
        <taxon>Pseudomonadota</taxon>
        <taxon>Alphaproteobacteria</taxon>
        <taxon>Sphingomonadales</taxon>
        <taxon>Sphingomonadaceae</taxon>
        <taxon>Sphingomonas</taxon>
    </lineage>
</organism>
<dbReference type="Pfam" id="PF07470">
    <property type="entry name" value="Glyco_hydro_88"/>
    <property type="match status" value="1"/>
</dbReference>
<dbReference type="GO" id="GO:0005975">
    <property type="term" value="P:carbohydrate metabolic process"/>
    <property type="evidence" value="ECO:0007669"/>
    <property type="project" value="InterPro"/>
</dbReference>
<dbReference type="EMBL" id="SRXU01000002">
    <property type="protein sequence ID" value="TGX44723.1"/>
    <property type="molecule type" value="Genomic_DNA"/>
</dbReference>
<feature type="signal peptide" evidence="2">
    <location>
        <begin position="1"/>
        <end position="19"/>
    </location>
</feature>
<dbReference type="InterPro" id="IPR010905">
    <property type="entry name" value="Glyco_hydro_88"/>
</dbReference>
<dbReference type="InterPro" id="IPR008928">
    <property type="entry name" value="6-hairpin_glycosidase_sf"/>
</dbReference>
<comment type="caution">
    <text evidence="3">The sequence shown here is derived from an EMBL/GenBank/DDBJ whole genome shotgun (WGS) entry which is preliminary data.</text>
</comment>
<name>A0A4S1WP92_9SPHN</name>
<dbReference type="GO" id="GO:0016787">
    <property type="term" value="F:hydrolase activity"/>
    <property type="evidence" value="ECO:0007669"/>
    <property type="project" value="UniProtKB-KW"/>
</dbReference>
<keyword evidence="2" id="KW-0732">Signal</keyword>
<evidence type="ECO:0000313" key="3">
    <source>
        <dbReference type="EMBL" id="TGX44723.1"/>
    </source>
</evidence>
<sequence>MKHSLIAAAMLLTGSLGPAALGQQMPAPHLNPAAPWNRAAILAIGEKVADYHIAQLAGGSADPRMRAGNHWLLDTRGWEQGAFLIGLTTFADLSGEQRYTNMILQRGIANEWKPGDRLYHADDHMIAQTYFWARRHGAGDAAIAPVKATFDRILASPSTASLEFDRAAPKCVDRWCWCDAIFMAPASWLEMAKVTGDARYRDFAMREFWATTDYLFDPAEHLYFRDSSFFRERDARGRKRFWSRGNGWVLAGVARMIPLLPADDPARPKLVSLYRTMAARLVRLQKPNGFWSPSLLADADEYPPESSGTAFFTYGLAWGINNGLLDRAVYLPAVQRGWTALTRVVHPDGRLGWVQAIGDQPTSATYDDTHDYAVGAFLLAATEVTRLVPER</sequence>
<reference evidence="3 4" key="1">
    <citation type="submission" date="2019-04" db="EMBL/GenBank/DDBJ databases">
        <title>Sphingomonas psychrotolerans sp. nov., isolated from soil in the Tianshan Mountains, Xinjiang, China.</title>
        <authorList>
            <person name="Luo Y."/>
            <person name="Sheng H."/>
        </authorList>
    </citation>
    <scope>NUCLEOTIDE SEQUENCE [LARGE SCALE GENOMIC DNA]</scope>
    <source>
        <strain evidence="3 4">KIS18-15</strain>
    </source>
</reference>
<dbReference type="InterPro" id="IPR012341">
    <property type="entry name" value="6hp_glycosidase-like_sf"/>
</dbReference>
<gene>
    <name evidence="3" type="ORF">E5A74_06410</name>
</gene>
<accession>A0A4S1WP92</accession>